<comment type="caution">
    <text evidence="1">The sequence shown here is derived from an EMBL/GenBank/DDBJ whole genome shotgun (WGS) entry which is preliminary data.</text>
</comment>
<evidence type="ECO:0000313" key="2">
    <source>
        <dbReference type="Proteomes" id="UP001050691"/>
    </source>
</evidence>
<dbReference type="AlphaFoldDB" id="A0AAV5A4W1"/>
<dbReference type="Proteomes" id="UP001050691">
    <property type="component" value="Unassembled WGS sequence"/>
</dbReference>
<protein>
    <submittedName>
        <fullName evidence="1">Uncharacterized protein</fullName>
    </submittedName>
</protein>
<dbReference type="SUPFAM" id="SSF51658">
    <property type="entry name" value="Xylose isomerase-like"/>
    <property type="match status" value="1"/>
</dbReference>
<organism evidence="1 2">
    <name type="scientific">Clathrus columnatus</name>
    <dbReference type="NCBI Taxonomy" id="1419009"/>
    <lineage>
        <taxon>Eukaryota</taxon>
        <taxon>Fungi</taxon>
        <taxon>Dikarya</taxon>
        <taxon>Basidiomycota</taxon>
        <taxon>Agaricomycotina</taxon>
        <taxon>Agaricomycetes</taxon>
        <taxon>Phallomycetidae</taxon>
        <taxon>Phallales</taxon>
        <taxon>Clathraceae</taxon>
        <taxon>Clathrus</taxon>
    </lineage>
</organism>
<name>A0AAV5A4W1_9AGAM</name>
<reference evidence="1" key="1">
    <citation type="submission" date="2021-10" db="EMBL/GenBank/DDBJ databases">
        <title>De novo Genome Assembly of Clathrus columnatus (Basidiomycota, Fungi) Using Illumina and Nanopore Sequence Data.</title>
        <authorList>
            <person name="Ogiso-Tanaka E."/>
            <person name="Itagaki H."/>
            <person name="Hosoya T."/>
            <person name="Hosaka K."/>
        </authorList>
    </citation>
    <scope>NUCLEOTIDE SEQUENCE</scope>
    <source>
        <strain evidence="1">MO-923</strain>
    </source>
</reference>
<keyword evidence="2" id="KW-1185">Reference proteome</keyword>
<sequence>MFAKTVLETGYDGPWALEVFNDSLNDSRVEVPLEHATRGIESIEKLLTACGIGSESRRPTPPSTITLRDRMADESTLGRNLNICLEACTFPPSSTPITRDLEDHSTSIPLLSHLVKSKQLLA</sequence>
<proteinExistence type="predicted"/>
<gene>
    <name evidence="1" type="ORF">Clacol_002896</name>
</gene>
<dbReference type="EMBL" id="BPWL01000003">
    <property type="protein sequence ID" value="GJJ08677.1"/>
    <property type="molecule type" value="Genomic_DNA"/>
</dbReference>
<accession>A0AAV5A4W1</accession>
<dbReference type="InterPro" id="IPR036237">
    <property type="entry name" value="Xyl_isomerase-like_sf"/>
</dbReference>
<evidence type="ECO:0000313" key="1">
    <source>
        <dbReference type="EMBL" id="GJJ08677.1"/>
    </source>
</evidence>